<name>A0AA97PFZ8_PYRO3</name>
<dbReference type="SUPFAM" id="SSF63829">
    <property type="entry name" value="Calcium-dependent phosphotriesterase"/>
    <property type="match status" value="1"/>
</dbReference>
<dbReference type="Proteomes" id="UP000011086">
    <property type="component" value="Unassembled WGS sequence"/>
</dbReference>
<dbReference type="InterPro" id="IPR013658">
    <property type="entry name" value="SGL"/>
</dbReference>
<dbReference type="EMBL" id="JH793395">
    <property type="protein sequence ID" value="ELQ33173.1"/>
    <property type="molecule type" value="Genomic_DNA"/>
</dbReference>
<evidence type="ECO:0000313" key="3">
    <source>
        <dbReference type="EMBL" id="ELQ33173.1"/>
    </source>
</evidence>
<protein>
    <submittedName>
        <fullName evidence="3">Lactonohydrolase</fullName>
    </submittedName>
</protein>
<gene>
    <name evidence="3" type="ORF">OOU_Y34scaffold00995g27</name>
</gene>
<dbReference type="PANTHER" id="PTHR47064">
    <property type="entry name" value="PUTATIVE (AFU_ORTHOLOGUE AFUA_1G08990)-RELATED"/>
    <property type="match status" value="1"/>
</dbReference>
<evidence type="ECO:0000256" key="1">
    <source>
        <dbReference type="SAM" id="MobiDB-lite"/>
    </source>
</evidence>
<organism evidence="3">
    <name type="scientific">Pyricularia oryzae (strain Y34)</name>
    <name type="common">Rice blast fungus</name>
    <name type="synonym">Magnaporthe oryzae</name>
    <dbReference type="NCBI Taxonomy" id="1143189"/>
    <lineage>
        <taxon>Eukaryota</taxon>
        <taxon>Fungi</taxon>
        <taxon>Dikarya</taxon>
        <taxon>Ascomycota</taxon>
        <taxon>Pezizomycotina</taxon>
        <taxon>Sordariomycetes</taxon>
        <taxon>Sordariomycetidae</taxon>
        <taxon>Magnaporthales</taxon>
        <taxon>Pyriculariaceae</taxon>
        <taxon>Pyricularia</taxon>
    </lineage>
</organism>
<dbReference type="AlphaFoldDB" id="A0AA97PFZ8"/>
<reference evidence="3" key="1">
    <citation type="journal article" date="2012" name="PLoS Genet.">
        <title>Comparative analysis of the genomes of two field isolates of the rice blast fungus Magnaporthe oryzae.</title>
        <authorList>
            <person name="Xue M."/>
            <person name="Yang J."/>
            <person name="Li Z."/>
            <person name="Hu S."/>
            <person name="Yao N."/>
            <person name="Dean R.A."/>
            <person name="Zhao W."/>
            <person name="Shen M."/>
            <person name="Zhang H."/>
            <person name="Li C."/>
            <person name="Liu L."/>
            <person name="Cao L."/>
            <person name="Xu X."/>
            <person name="Xing Y."/>
            <person name="Hsiang T."/>
            <person name="Zhang Z."/>
            <person name="Xu J.R."/>
            <person name="Peng Y.L."/>
        </authorList>
    </citation>
    <scope>NUCLEOTIDE SEQUENCE</scope>
    <source>
        <strain evidence="3">Y34</strain>
    </source>
</reference>
<dbReference type="InterPro" id="IPR011042">
    <property type="entry name" value="6-blade_b-propeller_TolB-like"/>
</dbReference>
<dbReference type="Pfam" id="PF08450">
    <property type="entry name" value="SGL"/>
    <property type="match status" value="1"/>
</dbReference>
<accession>A0AA97PFZ8</accession>
<feature type="region of interest" description="Disordered" evidence="1">
    <location>
        <begin position="102"/>
        <end position="136"/>
    </location>
</feature>
<feature type="compositionally biased region" description="Low complexity" evidence="1">
    <location>
        <begin position="109"/>
        <end position="123"/>
    </location>
</feature>
<dbReference type="PANTHER" id="PTHR47064:SF2">
    <property type="entry name" value="SMP-30_GLUCONOLACTONASE_LRE-LIKE REGION DOMAIN-CONTAINING PROTEIN-RELATED"/>
    <property type="match status" value="1"/>
</dbReference>
<sequence length="557" mass="59817">MGNSNLRLSFLPESQAQSGTWHVNHNVSMSRGDVDAFGSHGYQVIHEGQNGGTAPRIIAIVVDNSGGAYLSRPVIHRRGLLTHMAWTCVRIPSLSDGPVAFSKRNAGASSSSRGPVSSKSQPSPRQVQEEAPGDLADLDPTNGLLAKLIMYSAPVIVAAAAAVLLGQSGSSVHAQNLPPNSQFINQKEFNALPSVPPVTVFNATGIFIPPGQTAESMQVKPFHVYDEEFINILGINPTLTLLGETESDPVFHEAVVWHPPTDEVFFVQNAGAKAASTGLNKSAIIQKISLSEADLVSNLTNAVGKVKISKVDSNPQVINPNGATNYRGQFVYCGEGQGADITSTLYLMNPKARYNTTVLVNNFFGRQFSSLNDAAVHPQNKDLYFTDVLYGYYQDFRPAPGLRNQVYRYNDVTGALTIVADGFDSPNGITFSPDGRFAYVTDSGINHGFFGYNFSAPSSIYRFDVKEDGTWENRKTFAYINSGVPDGVHCDAQGNVYAGCGDGINVWNPSGKLIGKIHIGGGAANFAFAGKRMVIMGETKLWYATMGAMGATVKTEM</sequence>
<proteinExistence type="predicted"/>
<feature type="domain" description="SMP-30/Gluconolactonase/LRE-like region" evidence="2">
    <location>
        <begin position="342"/>
        <end position="533"/>
    </location>
</feature>
<dbReference type="InterPro" id="IPR052988">
    <property type="entry name" value="Oryzine_lactonohydrolase"/>
</dbReference>
<evidence type="ECO:0000259" key="2">
    <source>
        <dbReference type="Pfam" id="PF08450"/>
    </source>
</evidence>
<dbReference type="Gene3D" id="2.120.10.30">
    <property type="entry name" value="TolB, C-terminal domain"/>
    <property type="match status" value="1"/>
</dbReference>